<protein>
    <submittedName>
        <fullName evidence="3">Uncharacterized protein</fullName>
    </submittedName>
</protein>
<evidence type="ECO:0000256" key="1">
    <source>
        <dbReference type="SAM" id="MobiDB-lite"/>
    </source>
</evidence>
<accession>A0A915HZ31</accession>
<dbReference type="Proteomes" id="UP000887565">
    <property type="component" value="Unplaced"/>
</dbReference>
<proteinExistence type="predicted"/>
<reference evidence="3" key="1">
    <citation type="submission" date="2022-11" db="UniProtKB">
        <authorList>
            <consortium name="WormBaseParasite"/>
        </authorList>
    </citation>
    <scope>IDENTIFICATION</scope>
</reference>
<name>A0A915HZ31_ROMCU</name>
<evidence type="ECO:0000313" key="3">
    <source>
        <dbReference type="WBParaSite" id="nRc.2.0.1.t06521-RA"/>
    </source>
</evidence>
<evidence type="ECO:0000313" key="2">
    <source>
        <dbReference type="Proteomes" id="UP000887565"/>
    </source>
</evidence>
<keyword evidence="2" id="KW-1185">Reference proteome</keyword>
<dbReference type="WBParaSite" id="nRc.2.0.1.t06521-RA">
    <property type="protein sequence ID" value="nRc.2.0.1.t06521-RA"/>
    <property type="gene ID" value="nRc.2.0.1.g06521"/>
</dbReference>
<sequence>MESGVLTSIEPMATGAEKSDGKSSTSYRIENLDATVARRAFRDKKDYKITIIRDATIGLLITY</sequence>
<organism evidence="2 3">
    <name type="scientific">Romanomermis culicivorax</name>
    <name type="common">Nematode worm</name>
    <dbReference type="NCBI Taxonomy" id="13658"/>
    <lineage>
        <taxon>Eukaryota</taxon>
        <taxon>Metazoa</taxon>
        <taxon>Ecdysozoa</taxon>
        <taxon>Nematoda</taxon>
        <taxon>Enoplea</taxon>
        <taxon>Dorylaimia</taxon>
        <taxon>Mermithida</taxon>
        <taxon>Mermithoidea</taxon>
        <taxon>Mermithidae</taxon>
        <taxon>Romanomermis</taxon>
    </lineage>
</organism>
<dbReference type="AlphaFoldDB" id="A0A915HZ31"/>
<feature type="region of interest" description="Disordered" evidence="1">
    <location>
        <begin position="1"/>
        <end position="25"/>
    </location>
</feature>